<comment type="caution">
    <text evidence="1">The sequence shown here is derived from an EMBL/GenBank/DDBJ whole genome shotgun (WGS) entry which is preliminary data.</text>
</comment>
<dbReference type="STRING" id="1210090.GCA_001613185_07020"/>
<evidence type="ECO:0000313" key="1">
    <source>
        <dbReference type="EMBL" id="RBO79548.1"/>
    </source>
</evidence>
<dbReference type="Proteomes" id="UP000252586">
    <property type="component" value="Unassembled WGS sequence"/>
</dbReference>
<proteinExistence type="predicted"/>
<sequence length="53" mass="5881">MRLIEPISVRFGADHLLRDPIPYLEAAGFVISESRRTGRGGVTFRVLAQKPAD</sequence>
<name>A0A366CTZ4_9NOCA</name>
<gene>
    <name evidence="1" type="ORF">DFR74_13713</name>
</gene>
<dbReference type="AlphaFoldDB" id="A0A366CTZ4"/>
<keyword evidence="2" id="KW-1185">Reference proteome</keyword>
<reference evidence="1 2" key="1">
    <citation type="submission" date="2018-06" db="EMBL/GenBank/DDBJ databases">
        <title>Genomic Encyclopedia of Type Strains, Phase IV (KMG-IV): sequencing the most valuable type-strain genomes for metagenomic binning, comparative biology and taxonomic classification.</title>
        <authorList>
            <person name="Goeker M."/>
        </authorList>
    </citation>
    <scope>NUCLEOTIDE SEQUENCE [LARGE SCALE GENOMIC DNA]</scope>
    <source>
        <strain evidence="1 2">DSM 44599</strain>
    </source>
</reference>
<organism evidence="1 2">
    <name type="scientific">Nocardia puris</name>
    <dbReference type="NCBI Taxonomy" id="208602"/>
    <lineage>
        <taxon>Bacteria</taxon>
        <taxon>Bacillati</taxon>
        <taxon>Actinomycetota</taxon>
        <taxon>Actinomycetes</taxon>
        <taxon>Mycobacteriales</taxon>
        <taxon>Nocardiaceae</taxon>
        <taxon>Nocardia</taxon>
    </lineage>
</organism>
<dbReference type="RefSeq" id="WP_228791103.1">
    <property type="nucleotide sequence ID" value="NZ_QNRE01000037.1"/>
</dbReference>
<dbReference type="EMBL" id="QNRE01000037">
    <property type="protein sequence ID" value="RBO79548.1"/>
    <property type="molecule type" value="Genomic_DNA"/>
</dbReference>
<protein>
    <submittedName>
        <fullName evidence="1">Uncharacterized protein</fullName>
    </submittedName>
</protein>
<accession>A0A366CTZ4</accession>
<evidence type="ECO:0000313" key="2">
    <source>
        <dbReference type="Proteomes" id="UP000252586"/>
    </source>
</evidence>
<dbReference type="GeneID" id="57067709"/>